<reference evidence="2" key="1">
    <citation type="journal article" date="2019" name="Int. J. Syst. Evol. Microbiol.">
        <title>The Global Catalogue of Microorganisms (GCM) 10K type strain sequencing project: providing services to taxonomists for standard genome sequencing and annotation.</title>
        <authorList>
            <consortium name="The Broad Institute Genomics Platform"/>
            <consortium name="The Broad Institute Genome Sequencing Center for Infectious Disease"/>
            <person name="Wu L."/>
            <person name="Ma J."/>
        </authorList>
    </citation>
    <scope>NUCLEOTIDE SEQUENCE [LARGE SCALE GENOMIC DNA]</scope>
    <source>
        <strain evidence="2">NBRC 102520</strain>
    </source>
</reference>
<accession>A0ABQ6BGU8</accession>
<proteinExistence type="predicted"/>
<evidence type="ECO:0000313" key="1">
    <source>
        <dbReference type="EMBL" id="GLR91328.1"/>
    </source>
</evidence>
<evidence type="ECO:0008006" key="3">
    <source>
        <dbReference type="Google" id="ProtNLM"/>
    </source>
</evidence>
<sequence>MIETDRRESARRYLDAAEGWLRRVIEMKLTKQFGANYLAADEAGGCRAISKDIRRQIGGRFETDRSRFSRLIDAADLGHAITIALHPELYPGNFRDALLGAFPDGPAEARTFLSRLEEIRNKLAHGGTCSDRDHERAVCYSNDLIDSIKQHFKEQNMEREFNVPTFVRVVDNRGNEFHLTHDPNRQMHFFDLRRQGNGDLYVGDELVLEAEVDPNFTGYTLDWFTFNGDHGQGLPMRLQIGMKHVGLQFIVRLNVRSSEPWHRLHNGIDDSIELHYRVLPPT</sequence>
<evidence type="ECO:0000313" key="2">
    <source>
        <dbReference type="Proteomes" id="UP001156905"/>
    </source>
</evidence>
<dbReference type="Proteomes" id="UP001156905">
    <property type="component" value="Unassembled WGS sequence"/>
</dbReference>
<gene>
    <name evidence="1" type="ORF">GCM10007857_80450</name>
</gene>
<dbReference type="EMBL" id="BSOW01000045">
    <property type="protein sequence ID" value="GLR91328.1"/>
    <property type="molecule type" value="Genomic_DNA"/>
</dbReference>
<organism evidence="1 2">
    <name type="scientific">Bradyrhizobium iriomotense</name>
    <dbReference type="NCBI Taxonomy" id="441950"/>
    <lineage>
        <taxon>Bacteria</taxon>
        <taxon>Pseudomonadati</taxon>
        <taxon>Pseudomonadota</taxon>
        <taxon>Alphaproteobacteria</taxon>
        <taxon>Hyphomicrobiales</taxon>
        <taxon>Nitrobacteraceae</taxon>
        <taxon>Bradyrhizobium</taxon>
    </lineage>
</organism>
<keyword evidence="2" id="KW-1185">Reference proteome</keyword>
<dbReference type="RefSeq" id="WP_284274634.1">
    <property type="nucleotide sequence ID" value="NZ_BSOW01000045.1"/>
</dbReference>
<name>A0ABQ6BGU8_9BRAD</name>
<protein>
    <recommendedName>
        <fullName evidence="3">Swt1-like HEPN domain-containing protein</fullName>
    </recommendedName>
</protein>
<comment type="caution">
    <text evidence="1">The sequence shown here is derived from an EMBL/GenBank/DDBJ whole genome shotgun (WGS) entry which is preliminary data.</text>
</comment>